<dbReference type="Pfam" id="PF13445">
    <property type="entry name" value="zf-RING_UBOX"/>
    <property type="match status" value="1"/>
</dbReference>
<evidence type="ECO:0000256" key="1">
    <source>
        <dbReference type="ARBA" id="ARBA00022553"/>
    </source>
</evidence>
<dbReference type="PANTHER" id="PTHR25462:SF291">
    <property type="entry name" value="E3 UBIQUITIN-PROTEIN LIGASE TRIM45"/>
    <property type="match status" value="1"/>
</dbReference>
<dbReference type="PROSITE" id="PS51125">
    <property type="entry name" value="NHL"/>
    <property type="match status" value="5"/>
</dbReference>
<feature type="domain" description="RING-type" evidence="10">
    <location>
        <begin position="79"/>
        <end position="119"/>
    </location>
</feature>
<dbReference type="Gene3D" id="3.30.40.10">
    <property type="entry name" value="Zinc/RING finger domain, C3HC4 (zinc finger)"/>
    <property type="match status" value="1"/>
</dbReference>
<dbReference type="SUPFAM" id="SSF57845">
    <property type="entry name" value="B-box zinc-binding domain"/>
    <property type="match status" value="1"/>
</dbReference>
<dbReference type="Gene3D" id="2.120.10.30">
    <property type="entry name" value="TolB, C-terminal domain"/>
    <property type="match status" value="1"/>
</dbReference>
<evidence type="ECO:0000256" key="8">
    <source>
        <dbReference type="PROSITE-ProRule" id="PRU00504"/>
    </source>
</evidence>
<dbReference type="SMART" id="SM00336">
    <property type="entry name" value="BBOX"/>
    <property type="match status" value="2"/>
</dbReference>
<feature type="repeat" description="NHL" evidence="8">
    <location>
        <begin position="688"/>
        <end position="730"/>
    </location>
</feature>
<dbReference type="Gene3D" id="3.30.160.60">
    <property type="entry name" value="Classic Zinc Finger"/>
    <property type="match status" value="1"/>
</dbReference>
<reference evidence="12" key="1">
    <citation type="submission" date="2020-06" db="EMBL/GenBank/DDBJ databases">
        <title>Draft genome of Bugula neritina, a colonial animal packing powerful symbionts and potential medicines.</title>
        <authorList>
            <person name="Rayko M."/>
        </authorList>
    </citation>
    <scope>NUCLEOTIDE SEQUENCE [LARGE SCALE GENOMIC DNA]</scope>
    <source>
        <strain evidence="12">Kwan_BN1</strain>
    </source>
</reference>
<dbReference type="CDD" id="cd19813">
    <property type="entry name" value="Bbox1_BRAT-like"/>
    <property type="match status" value="1"/>
</dbReference>
<feature type="repeat" description="NHL" evidence="8">
    <location>
        <begin position="553"/>
        <end position="596"/>
    </location>
</feature>
<feature type="compositionally biased region" description="Polar residues" evidence="9">
    <location>
        <begin position="1"/>
        <end position="32"/>
    </location>
</feature>
<gene>
    <name evidence="12" type="ORF">EB796_024083</name>
</gene>
<feature type="region of interest" description="Disordered" evidence="9">
    <location>
        <begin position="1"/>
        <end position="34"/>
    </location>
</feature>
<keyword evidence="4 7" id="KW-0863">Zinc-finger</keyword>
<feature type="domain" description="B box-type" evidence="11">
    <location>
        <begin position="149"/>
        <end position="197"/>
    </location>
</feature>
<dbReference type="PROSITE" id="PS50089">
    <property type="entry name" value="ZF_RING_2"/>
    <property type="match status" value="1"/>
</dbReference>
<dbReference type="FunFam" id="2.120.10.30:FF:000107">
    <property type="entry name" value="Uncharacterized protein"/>
    <property type="match status" value="1"/>
</dbReference>
<evidence type="ECO:0000259" key="11">
    <source>
        <dbReference type="PROSITE" id="PS50119"/>
    </source>
</evidence>
<dbReference type="InterPro" id="IPR011042">
    <property type="entry name" value="6-blade_b-propeller_TolB-like"/>
</dbReference>
<evidence type="ECO:0000313" key="12">
    <source>
        <dbReference type="EMBL" id="KAF6017602.1"/>
    </source>
</evidence>
<comment type="caution">
    <text evidence="12">The sequence shown here is derived from an EMBL/GenBank/DDBJ whole genome shotgun (WGS) entry which is preliminary data.</text>
</comment>
<dbReference type="SMART" id="SM00184">
    <property type="entry name" value="RING"/>
    <property type="match status" value="1"/>
</dbReference>
<keyword evidence="5" id="KW-0833">Ubl conjugation pathway</keyword>
<dbReference type="InterPro" id="IPR000315">
    <property type="entry name" value="Znf_B-box"/>
</dbReference>
<dbReference type="InterPro" id="IPR017907">
    <property type="entry name" value="Znf_RING_CS"/>
</dbReference>
<evidence type="ECO:0000256" key="6">
    <source>
        <dbReference type="ARBA" id="ARBA00022833"/>
    </source>
</evidence>
<dbReference type="Pfam" id="PF00643">
    <property type="entry name" value="zf-B_box"/>
    <property type="match status" value="1"/>
</dbReference>
<dbReference type="Proteomes" id="UP000593567">
    <property type="component" value="Unassembled WGS sequence"/>
</dbReference>
<dbReference type="PROSITE" id="PS50119">
    <property type="entry name" value="ZF_BBOX"/>
    <property type="match status" value="2"/>
</dbReference>
<dbReference type="SMART" id="SM00502">
    <property type="entry name" value="BBC"/>
    <property type="match status" value="1"/>
</dbReference>
<dbReference type="InterPro" id="IPR047153">
    <property type="entry name" value="TRIM45/56/19-like"/>
</dbReference>
<evidence type="ECO:0000313" key="13">
    <source>
        <dbReference type="Proteomes" id="UP000593567"/>
    </source>
</evidence>
<dbReference type="InterPro" id="IPR013083">
    <property type="entry name" value="Znf_RING/FYVE/PHD"/>
</dbReference>
<dbReference type="AlphaFoldDB" id="A0A7J7IUJ5"/>
<evidence type="ECO:0000256" key="5">
    <source>
        <dbReference type="ARBA" id="ARBA00022786"/>
    </source>
</evidence>
<feature type="repeat" description="NHL" evidence="8">
    <location>
        <begin position="600"/>
        <end position="645"/>
    </location>
</feature>
<sequence length="835" mass="91869">MASDTVTSSVTSPNYQLATNITSPSNASSICGTDSHDSGGDAFSNHFTSSSGIDVSSSGASSNGDSSDHPRPTTISTKCPSCSQTFTFPKVLDCFHTFCQSCLEKQPSLNQTIACPECHQATTVPVGGLSALPCDSAINAVLESKVIDQAMVSCTGCKSKETSAKGKCFDCANYLCQNCMSAHQYMYCFKDHRVEPLKSLSTSSGEKGKEKAVFCEVHKAETVDKYCRDCDQYICALCEPAHELHNYELLKDCCAPLIEEIRQCIGAGKVKASQICSYKKVLELTTTKLGDQRQAATVSIQKAHDELVTLVGRRREEMLKELDTIYTNKQTTLEGQISSMQVMVDKMYSCIEFSDKLFKFTPPTEVLAFKKLITSRIQECLAFQPDDSNLLSSERSDLEFVSNYQAMKVSVNNTFGYIRQTNCEARPQPIARPSSSAAPTNKAVSSVASNLDHFGRFGGSNTSLNSMNGLNGFSFVSSSSDINAVANQNAYEAWSNAFDSGSAIPAVSESELFPLPSIPLAQPAGHMTDMSRLLNTNIYPPKSQIKRQKMIYRCKFGEFGILEGQFSEPSGVAVNAQGDIIVADTNNHRIQIFDSEGRFKFQFGECGKRDGQLLYPNRVAVVKQTGDIVVTERSPTHQVQIFNQYGQFVRKFGANVLQHPRGVTVDNMGRIVIVECKVMRVVIFDLFGNILQKFNCSKHLEFPNGVVVNDEEEIFISDNRAHCVKVFNYQGQFTRQIGGEGVSNYPIGVGINSSGEILIADNHNNFNLTIFSQDGQIQQALESKVKHAQCFDVALLDENSIVLASKDYRLYIYKYASGSYTPSSAFESFATDFYR</sequence>
<feature type="repeat" description="NHL" evidence="8">
    <location>
        <begin position="646"/>
        <end position="687"/>
    </location>
</feature>
<dbReference type="InterPro" id="IPR027370">
    <property type="entry name" value="Znf-RING_euk"/>
</dbReference>
<dbReference type="EMBL" id="VXIV02003375">
    <property type="protein sequence ID" value="KAF6017602.1"/>
    <property type="molecule type" value="Genomic_DNA"/>
</dbReference>
<evidence type="ECO:0000256" key="2">
    <source>
        <dbReference type="ARBA" id="ARBA00022723"/>
    </source>
</evidence>
<feature type="domain" description="B box-type" evidence="11">
    <location>
        <begin position="210"/>
        <end position="257"/>
    </location>
</feature>
<organism evidence="12 13">
    <name type="scientific">Bugula neritina</name>
    <name type="common">Brown bryozoan</name>
    <name type="synonym">Sertularia neritina</name>
    <dbReference type="NCBI Taxonomy" id="10212"/>
    <lineage>
        <taxon>Eukaryota</taxon>
        <taxon>Metazoa</taxon>
        <taxon>Spiralia</taxon>
        <taxon>Lophotrochozoa</taxon>
        <taxon>Bryozoa</taxon>
        <taxon>Gymnolaemata</taxon>
        <taxon>Cheilostomatida</taxon>
        <taxon>Flustrina</taxon>
        <taxon>Buguloidea</taxon>
        <taxon>Bugulidae</taxon>
        <taxon>Bugula</taxon>
    </lineage>
</organism>
<evidence type="ECO:0000256" key="9">
    <source>
        <dbReference type="SAM" id="MobiDB-lite"/>
    </source>
</evidence>
<name>A0A7J7IUJ5_BUGNE</name>
<dbReference type="InterPro" id="IPR003649">
    <property type="entry name" value="Bbox_C"/>
</dbReference>
<dbReference type="SUPFAM" id="SSF57850">
    <property type="entry name" value="RING/U-box"/>
    <property type="match status" value="1"/>
</dbReference>
<feature type="repeat" description="NHL" evidence="8">
    <location>
        <begin position="731"/>
        <end position="774"/>
    </location>
</feature>
<dbReference type="Pfam" id="PF01436">
    <property type="entry name" value="NHL"/>
    <property type="match status" value="4"/>
</dbReference>
<dbReference type="PROSITE" id="PS00518">
    <property type="entry name" value="ZF_RING_1"/>
    <property type="match status" value="1"/>
</dbReference>
<keyword evidence="2" id="KW-0479">Metal-binding</keyword>
<keyword evidence="3" id="KW-0677">Repeat</keyword>
<dbReference type="SUPFAM" id="SSF101898">
    <property type="entry name" value="NHL repeat"/>
    <property type="match status" value="1"/>
</dbReference>
<dbReference type="CDD" id="cd20482">
    <property type="entry name" value="CC_brat-like"/>
    <property type="match status" value="1"/>
</dbReference>
<proteinExistence type="predicted"/>
<dbReference type="OrthoDB" id="342730at2759"/>
<dbReference type="InterPro" id="IPR001841">
    <property type="entry name" value="Znf_RING"/>
</dbReference>
<dbReference type="GO" id="GO:0061630">
    <property type="term" value="F:ubiquitin protein ligase activity"/>
    <property type="evidence" value="ECO:0007669"/>
    <property type="project" value="TreeGrafter"/>
</dbReference>
<evidence type="ECO:0000259" key="10">
    <source>
        <dbReference type="PROSITE" id="PS50089"/>
    </source>
</evidence>
<keyword evidence="1" id="KW-0597">Phosphoprotein</keyword>
<keyword evidence="6" id="KW-0862">Zinc</keyword>
<protein>
    <submittedName>
        <fullName evidence="12">Brat</fullName>
    </submittedName>
</protein>
<dbReference type="GO" id="GO:0008270">
    <property type="term" value="F:zinc ion binding"/>
    <property type="evidence" value="ECO:0007669"/>
    <property type="project" value="UniProtKB-KW"/>
</dbReference>
<dbReference type="PANTHER" id="PTHR25462">
    <property type="entry name" value="BONUS, ISOFORM C-RELATED"/>
    <property type="match status" value="1"/>
</dbReference>
<keyword evidence="13" id="KW-1185">Reference proteome</keyword>
<dbReference type="CDD" id="cd14959">
    <property type="entry name" value="NHL_brat_like"/>
    <property type="match status" value="1"/>
</dbReference>
<accession>A0A7J7IUJ5</accession>
<evidence type="ECO:0000256" key="4">
    <source>
        <dbReference type="ARBA" id="ARBA00022771"/>
    </source>
</evidence>
<dbReference type="InterPro" id="IPR001258">
    <property type="entry name" value="NHL_repeat"/>
</dbReference>
<evidence type="ECO:0000256" key="7">
    <source>
        <dbReference type="PROSITE-ProRule" id="PRU00024"/>
    </source>
</evidence>
<evidence type="ECO:0000256" key="3">
    <source>
        <dbReference type="ARBA" id="ARBA00022737"/>
    </source>
</evidence>